<dbReference type="SUPFAM" id="SSF56496">
    <property type="entry name" value="Fibrinogen C-terminal domain-like"/>
    <property type="match status" value="1"/>
</dbReference>
<feature type="signal peptide" evidence="2">
    <location>
        <begin position="1"/>
        <end position="21"/>
    </location>
</feature>
<dbReference type="Pfam" id="PF00147">
    <property type="entry name" value="Fibrinogen_C"/>
    <property type="match status" value="1"/>
</dbReference>
<dbReference type="PROSITE" id="PS51406">
    <property type="entry name" value="FIBRINOGEN_C_2"/>
    <property type="match status" value="1"/>
</dbReference>
<dbReference type="InterPro" id="IPR036056">
    <property type="entry name" value="Fibrinogen-like_C"/>
</dbReference>
<accession>A0ABY8N728</accession>
<evidence type="ECO:0000313" key="5">
    <source>
        <dbReference type="Proteomes" id="UP001232117"/>
    </source>
</evidence>
<sequence length="309" mass="33481">MKSNGLHSIYLFFLTLPSLFAQTVTTTAGSINFNLSSAWASPTQVANGITIQDGHIINVPTGTVFYSGKIDFVGTGKLQLIGTGKWMPGPSITSLKSCKEILSYYPMSPSGQYSIDPDGAGALPSTNCYCDMTTDGGGWTLVLNYLHRGGTNPALQVKTNSLPVLGSTVLGTDESGSSTTWGHAAPSYLNSFNFTELRFYGATSGHSRIIHFKTSHANTISYFRTGSGSMSGINSSYTALVSHSAYIPNSAVSNFVNEGNLAMTNFPFWLGANYHWGIRGQDYRWEVDDYAASIGNGYQFHTYNQIWIR</sequence>
<gene>
    <name evidence="4" type="ORF">MG292_04260</name>
</gene>
<keyword evidence="2" id="KW-0732">Signal</keyword>
<dbReference type="NCBIfam" id="NF040941">
    <property type="entry name" value="GGGWT_bact"/>
    <property type="match status" value="1"/>
</dbReference>
<dbReference type="InterPro" id="IPR002181">
    <property type="entry name" value="Fibrinogen_a/b/g_C_dom"/>
</dbReference>
<dbReference type="EMBL" id="CP092332">
    <property type="protein sequence ID" value="WGK95450.1"/>
    <property type="molecule type" value="Genomic_DNA"/>
</dbReference>
<feature type="domain" description="Fibrinogen C-terminal" evidence="3">
    <location>
        <begin position="89"/>
        <end position="148"/>
    </location>
</feature>
<dbReference type="PANTHER" id="PTHR16146">
    <property type="entry name" value="INTELECTIN"/>
    <property type="match status" value="1"/>
</dbReference>
<evidence type="ECO:0000256" key="1">
    <source>
        <dbReference type="ARBA" id="ARBA00023157"/>
    </source>
</evidence>
<reference evidence="4 5" key="1">
    <citation type="submission" date="2022-02" db="EMBL/GenBank/DDBJ databases">
        <authorList>
            <person name="Cha I.-T."/>
            <person name="Lee K.-E."/>
            <person name="Park S.-J."/>
        </authorList>
    </citation>
    <scope>NUCLEOTIDE SEQUENCE [LARGE SCALE GENOMIC DNA]</scope>
    <source>
        <strain evidence="4 5">K3R-10</strain>
    </source>
</reference>
<dbReference type="RefSeq" id="WP_264533946.1">
    <property type="nucleotide sequence ID" value="NZ_CP092332.1"/>
</dbReference>
<dbReference type="Proteomes" id="UP001232117">
    <property type="component" value="Chromosome"/>
</dbReference>
<organism evidence="4 5">
    <name type="scientific">Flavobacterium keumense</name>
    <dbReference type="NCBI Taxonomy" id="1306518"/>
    <lineage>
        <taxon>Bacteria</taxon>
        <taxon>Pseudomonadati</taxon>
        <taxon>Bacteroidota</taxon>
        <taxon>Flavobacteriia</taxon>
        <taxon>Flavobacteriales</taxon>
        <taxon>Flavobacteriaceae</taxon>
        <taxon>Flavobacterium</taxon>
    </lineage>
</organism>
<dbReference type="Gene3D" id="2.60.120.1000">
    <property type="match status" value="1"/>
</dbReference>
<evidence type="ECO:0000259" key="3">
    <source>
        <dbReference type="PROSITE" id="PS51406"/>
    </source>
</evidence>
<name>A0ABY8N728_9FLAO</name>
<keyword evidence="1" id="KW-1015">Disulfide bond</keyword>
<evidence type="ECO:0000313" key="4">
    <source>
        <dbReference type="EMBL" id="WGK95450.1"/>
    </source>
</evidence>
<dbReference type="PANTHER" id="PTHR16146:SF46">
    <property type="entry name" value="INTELECTIN-1A-RELATED"/>
    <property type="match status" value="1"/>
</dbReference>
<evidence type="ECO:0000256" key="2">
    <source>
        <dbReference type="SAM" id="SignalP"/>
    </source>
</evidence>
<proteinExistence type="predicted"/>
<keyword evidence="5" id="KW-1185">Reference proteome</keyword>
<feature type="chain" id="PRO_5046526930" description="Fibrinogen C-terminal domain-containing protein" evidence="2">
    <location>
        <begin position="22"/>
        <end position="309"/>
    </location>
</feature>
<reference evidence="4 5" key="2">
    <citation type="submission" date="2023-06" db="EMBL/GenBank/DDBJ databases">
        <title>Complete Genome Sequence of Flavobacterium keumense K3R-10.</title>
        <authorList>
            <person name="Jeong H."/>
            <person name="Jhang S.Y."/>
            <person name="Kim J.N."/>
        </authorList>
    </citation>
    <scope>NUCLEOTIDE SEQUENCE [LARGE SCALE GENOMIC DNA]</scope>
    <source>
        <strain evidence="4 5">K3R-10</strain>
    </source>
</reference>
<protein>
    <recommendedName>
        <fullName evidence="3">Fibrinogen C-terminal domain-containing protein</fullName>
    </recommendedName>
</protein>